<evidence type="ECO:0000313" key="3">
    <source>
        <dbReference type="Proteomes" id="UP000193010"/>
    </source>
</evidence>
<evidence type="ECO:0000313" key="2">
    <source>
        <dbReference type="EMBL" id="ORV50354.1"/>
    </source>
</evidence>
<dbReference type="EMBL" id="LQOV01000023">
    <property type="protein sequence ID" value="ORV50354.1"/>
    <property type="molecule type" value="Genomic_DNA"/>
</dbReference>
<feature type="region of interest" description="Disordered" evidence="1">
    <location>
        <begin position="366"/>
        <end position="388"/>
    </location>
</feature>
<proteinExistence type="predicted"/>
<dbReference type="Pfam" id="PF19866">
    <property type="entry name" value="DUF6339"/>
    <property type="match status" value="1"/>
</dbReference>
<gene>
    <name evidence="2" type="ORF">AWC05_00490</name>
</gene>
<sequence length="402" mass="45081">MIVLPRIDRQTALELLNSHLSEDLLEISSRMPDQTPVVTFTPVGGLRIDDQQLIDLRKEVVELACRYGMPGRITSLSVFEGRLARLLHERIPMSLNEASHEEVWSYLTCCWLLDIAVWRFGKDADARRFIGDVNRNTFRRLWWRAAIMGPQVDLTRLGEDELVNITERPTIASDHRLARTVAFEFLDRVDRGEAEPRMLLMRDAMKRLLRLTPFISFAALRDNEVREVVEDCFDAAALALSRESGDTGGRHRSLSKVEARGAHRDVPPVSPGVVAIERMTMTEDEPAKNPSSTGVTPDFENVAQTALGIARRVGSVTNSNLREIVPITSGEAREVLQTLMKEGLLARRGVRRGTYYVLAESAATPDTAWPPQTPTETTELGEMDVSAASSESALRRLLRRVK</sequence>
<dbReference type="Proteomes" id="UP000193010">
    <property type="component" value="Unassembled WGS sequence"/>
</dbReference>
<feature type="region of interest" description="Disordered" evidence="1">
    <location>
        <begin position="244"/>
        <end position="269"/>
    </location>
</feature>
<dbReference type="OrthoDB" id="4606505at2"/>
<evidence type="ECO:0000256" key="1">
    <source>
        <dbReference type="SAM" id="MobiDB-lite"/>
    </source>
</evidence>
<name>A0A1X1U0I5_MYCFL</name>
<dbReference type="RefSeq" id="WP_085224103.1">
    <property type="nucleotide sequence ID" value="NZ_AP022576.1"/>
</dbReference>
<dbReference type="Gene3D" id="1.10.10.10">
    <property type="entry name" value="Winged helix-like DNA-binding domain superfamily/Winged helix DNA-binding domain"/>
    <property type="match status" value="1"/>
</dbReference>
<reference evidence="2 3" key="1">
    <citation type="submission" date="2016-01" db="EMBL/GenBank/DDBJ databases">
        <title>The new phylogeny of the genus Mycobacterium.</title>
        <authorList>
            <person name="Tarcisio F."/>
            <person name="Conor M."/>
            <person name="Antonella G."/>
            <person name="Elisabetta G."/>
            <person name="Giulia F.S."/>
            <person name="Sara T."/>
            <person name="Anna F."/>
            <person name="Clotilde B."/>
            <person name="Roberto B."/>
            <person name="Veronica D.S."/>
            <person name="Fabio R."/>
            <person name="Monica P."/>
            <person name="Olivier J."/>
            <person name="Enrico T."/>
            <person name="Nicola S."/>
        </authorList>
    </citation>
    <scope>NUCLEOTIDE SEQUENCE [LARGE SCALE GENOMIC DNA]</scope>
    <source>
        <strain evidence="2 3">DSM 44852</strain>
    </source>
</reference>
<organism evidence="2 3">
    <name type="scientific">Mycobacterium florentinum</name>
    <dbReference type="NCBI Taxonomy" id="292462"/>
    <lineage>
        <taxon>Bacteria</taxon>
        <taxon>Bacillati</taxon>
        <taxon>Actinomycetota</taxon>
        <taxon>Actinomycetes</taxon>
        <taxon>Mycobacteriales</taxon>
        <taxon>Mycobacteriaceae</taxon>
        <taxon>Mycobacterium</taxon>
        <taxon>Mycobacterium simiae complex</taxon>
    </lineage>
</organism>
<dbReference type="AlphaFoldDB" id="A0A1X1U0I5"/>
<accession>A0A1X1U0I5</accession>
<keyword evidence="3" id="KW-1185">Reference proteome</keyword>
<dbReference type="STRING" id="292462.AWC05_00490"/>
<dbReference type="InterPro" id="IPR036388">
    <property type="entry name" value="WH-like_DNA-bd_sf"/>
</dbReference>
<dbReference type="InterPro" id="IPR045920">
    <property type="entry name" value="DUF6339"/>
</dbReference>
<feature type="compositionally biased region" description="Basic and acidic residues" evidence="1">
    <location>
        <begin position="244"/>
        <end position="266"/>
    </location>
</feature>
<comment type="caution">
    <text evidence="2">The sequence shown here is derived from an EMBL/GenBank/DDBJ whole genome shotgun (WGS) entry which is preliminary data.</text>
</comment>
<protein>
    <submittedName>
        <fullName evidence="2">Uncharacterized protein</fullName>
    </submittedName>
</protein>